<feature type="compositionally biased region" description="Basic and acidic residues" evidence="1">
    <location>
        <begin position="1225"/>
        <end position="1236"/>
    </location>
</feature>
<feature type="region of interest" description="Disordered" evidence="1">
    <location>
        <begin position="1624"/>
        <end position="1767"/>
    </location>
</feature>
<feature type="compositionally biased region" description="Basic and acidic residues" evidence="1">
    <location>
        <begin position="494"/>
        <end position="504"/>
    </location>
</feature>
<feature type="region of interest" description="Disordered" evidence="1">
    <location>
        <begin position="1389"/>
        <end position="1463"/>
    </location>
</feature>
<feature type="region of interest" description="Disordered" evidence="1">
    <location>
        <begin position="892"/>
        <end position="919"/>
    </location>
</feature>
<feature type="compositionally biased region" description="Basic residues" evidence="1">
    <location>
        <begin position="675"/>
        <end position="687"/>
    </location>
</feature>
<keyword evidence="3" id="KW-1185">Reference proteome</keyword>
<feature type="compositionally biased region" description="Polar residues" evidence="1">
    <location>
        <begin position="510"/>
        <end position="525"/>
    </location>
</feature>
<gene>
    <name evidence="2" type="ORF">NEZAVI_LOCUS8422</name>
</gene>
<feature type="compositionally biased region" description="Basic and acidic residues" evidence="1">
    <location>
        <begin position="1694"/>
        <end position="1703"/>
    </location>
</feature>
<feature type="compositionally biased region" description="Basic and acidic residues" evidence="1">
    <location>
        <begin position="1624"/>
        <end position="1673"/>
    </location>
</feature>
<feature type="compositionally biased region" description="Polar residues" evidence="1">
    <location>
        <begin position="1125"/>
        <end position="1134"/>
    </location>
</feature>
<feature type="compositionally biased region" description="Basic and acidic residues" evidence="1">
    <location>
        <begin position="1422"/>
        <end position="1441"/>
    </location>
</feature>
<feature type="compositionally biased region" description="Basic and acidic residues" evidence="1">
    <location>
        <begin position="144"/>
        <end position="153"/>
    </location>
</feature>
<feature type="compositionally biased region" description="Basic and acidic residues" evidence="1">
    <location>
        <begin position="1581"/>
        <end position="1593"/>
    </location>
</feature>
<feature type="region of interest" description="Disordered" evidence="1">
    <location>
        <begin position="586"/>
        <end position="701"/>
    </location>
</feature>
<feature type="compositionally biased region" description="Basic and acidic residues" evidence="1">
    <location>
        <begin position="688"/>
        <end position="701"/>
    </location>
</feature>
<organism evidence="2 3">
    <name type="scientific">Nezara viridula</name>
    <name type="common">Southern green stink bug</name>
    <name type="synonym">Cimex viridulus</name>
    <dbReference type="NCBI Taxonomy" id="85310"/>
    <lineage>
        <taxon>Eukaryota</taxon>
        <taxon>Metazoa</taxon>
        <taxon>Ecdysozoa</taxon>
        <taxon>Arthropoda</taxon>
        <taxon>Hexapoda</taxon>
        <taxon>Insecta</taxon>
        <taxon>Pterygota</taxon>
        <taxon>Neoptera</taxon>
        <taxon>Paraneoptera</taxon>
        <taxon>Hemiptera</taxon>
        <taxon>Heteroptera</taxon>
        <taxon>Panheteroptera</taxon>
        <taxon>Pentatomomorpha</taxon>
        <taxon>Pentatomoidea</taxon>
        <taxon>Pentatomidae</taxon>
        <taxon>Pentatominae</taxon>
        <taxon>Nezara</taxon>
    </lineage>
</organism>
<feature type="compositionally biased region" description="Basic and acidic residues" evidence="1">
    <location>
        <begin position="601"/>
        <end position="612"/>
    </location>
</feature>
<feature type="region of interest" description="Disordered" evidence="1">
    <location>
        <begin position="1280"/>
        <end position="1314"/>
    </location>
</feature>
<feature type="compositionally biased region" description="Basic and acidic residues" evidence="1">
    <location>
        <begin position="1543"/>
        <end position="1559"/>
    </location>
</feature>
<feature type="compositionally biased region" description="Polar residues" evidence="1">
    <location>
        <begin position="1442"/>
        <end position="1457"/>
    </location>
</feature>
<feature type="compositionally biased region" description="Low complexity" evidence="1">
    <location>
        <begin position="1242"/>
        <end position="1254"/>
    </location>
</feature>
<feature type="compositionally biased region" description="Basic and acidic residues" evidence="1">
    <location>
        <begin position="1302"/>
        <end position="1314"/>
    </location>
</feature>
<accession>A0A9P0HBB0</accession>
<feature type="compositionally biased region" description="Basic and acidic residues" evidence="1">
    <location>
        <begin position="254"/>
        <end position="264"/>
    </location>
</feature>
<feature type="compositionally biased region" description="Low complexity" evidence="1">
    <location>
        <begin position="1735"/>
        <end position="1744"/>
    </location>
</feature>
<feature type="compositionally biased region" description="Polar residues" evidence="1">
    <location>
        <begin position="985"/>
        <end position="1007"/>
    </location>
</feature>
<feature type="region of interest" description="Disordered" evidence="1">
    <location>
        <begin position="1106"/>
        <end position="1255"/>
    </location>
</feature>
<feature type="compositionally biased region" description="Basic and acidic residues" evidence="1">
    <location>
        <begin position="623"/>
        <end position="644"/>
    </location>
</feature>
<feature type="compositionally biased region" description="Polar residues" evidence="1">
    <location>
        <begin position="1681"/>
        <end position="1693"/>
    </location>
</feature>
<feature type="region of interest" description="Disordered" evidence="1">
    <location>
        <begin position="978"/>
        <end position="1043"/>
    </location>
</feature>
<feature type="region of interest" description="Disordered" evidence="1">
    <location>
        <begin position="241"/>
        <end position="289"/>
    </location>
</feature>
<feature type="compositionally biased region" description="Basic and acidic residues" evidence="1">
    <location>
        <begin position="769"/>
        <end position="808"/>
    </location>
</feature>
<feature type="compositionally biased region" description="Polar residues" evidence="1">
    <location>
        <begin position="1156"/>
        <end position="1166"/>
    </location>
</feature>
<evidence type="ECO:0000256" key="1">
    <source>
        <dbReference type="SAM" id="MobiDB-lite"/>
    </source>
</evidence>
<feature type="compositionally biased region" description="Basic residues" evidence="1">
    <location>
        <begin position="1560"/>
        <end position="1572"/>
    </location>
</feature>
<evidence type="ECO:0000313" key="3">
    <source>
        <dbReference type="Proteomes" id="UP001152798"/>
    </source>
</evidence>
<feature type="compositionally biased region" description="Polar residues" evidence="1">
    <location>
        <begin position="752"/>
        <end position="768"/>
    </location>
</feature>
<feature type="region of interest" description="Disordered" evidence="1">
    <location>
        <begin position="126"/>
        <end position="173"/>
    </location>
</feature>
<dbReference type="Proteomes" id="UP001152798">
    <property type="component" value="Chromosome 4"/>
</dbReference>
<feature type="compositionally biased region" description="Low complexity" evidence="1">
    <location>
        <begin position="1408"/>
        <end position="1421"/>
    </location>
</feature>
<feature type="compositionally biased region" description="Acidic residues" evidence="1">
    <location>
        <begin position="133"/>
        <end position="143"/>
    </location>
</feature>
<feature type="compositionally biased region" description="Basic and acidic residues" evidence="1">
    <location>
        <begin position="1167"/>
        <end position="1188"/>
    </location>
</feature>
<evidence type="ECO:0008006" key="4">
    <source>
        <dbReference type="Google" id="ProtNLM"/>
    </source>
</evidence>
<feature type="compositionally biased region" description="Polar residues" evidence="1">
    <location>
        <begin position="1019"/>
        <end position="1035"/>
    </location>
</feature>
<feature type="compositionally biased region" description="Basic and acidic residues" evidence="1">
    <location>
        <begin position="1144"/>
        <end position="1154"/>
    </location>
</feature>
<protein>
    <recommendedName>
        <fullName evidence="4">LisH domain-containing protein</fullName>
    </recommendedName>
</protein>
<name>A0A9P0HBB0_NEZVI</name>
<reference evidence="2" key="1">
    <citation type="submission" date="2022-01" db="EMBL/GenBank/DDBJ databases">
        <authorList>
            <person name="King R."/>
        </authorList>
    </citation>
    <scope>NUCLEOTIDE SEQUENCE</scope>
</reference>
<feature type="compositionally biased region" description="Polar residues" evidence="1">
    <location>
        <begin position="894"/>
        <end position="910"/>
    </location>
</feature>
<dbReference type="EMBL" id="OV725080">
    <property type="protein sequence ID" value="CAH1398851.1"/>
    <property type="molecule type" value="Genomic_DNA"/>
</dbReference>
<dbReference type="OrthoDB" id="6287635at2759"/>
<feature type="region of interest" description="Disordered" evidence="1">
    <location>
        <begin position="752"/>
        <end position="834"/>
    </location>
</feature>
<feature type="compositionally biased region" description="Basic and acidic residues" evidence="1">
    <location>
        <begin position="526"/>
        <end position="543"/>
    </location>
</feature>
<feature type="region of interest" description="Disordered" evidence="1">
    <location>
        <begin position="1538"/>
        <end position="1593"/>
    </location>
</feature>
<evidence type="ECO:0000313" key="2">
    <source>
        <dbReference type="EMBL" id="CAH1398851.1"/>
    </source>
</evidence>
<sequence>MESLVPSEIARLVYGYLIEENCEAAAQLFLETSSSLKECLTLQKKGRKFNTTVLGLSLVDILNLYTDAICLVKNYLAREDSLNHALSEFVKELGNILVIDHDSGRNISKTVFLRISVPNKKNARRNSIHLESIEEEEEEDESEKESQHGEEKTNNVNEEFVPVKNNTNSSSDDFDLNILQSLIDNTALHERLAENINKAIDSSGETSNHNKTDEKKIIETILHNTEADPIFHDLLDELVAPRTEDTTTPEDTDKENGDPAEKRPAPNLDSGHLSNEDPETSKKIEEESNLAIEGILAGNKKMQEEKVSEEPQPTETIVISSPQAIATSSGIYKQSFIIPAGYKVTDVIPASQISTPLQPINVANIATFGHLSPILPQPAGVAKQSVSIRGSLQPRRRRILPKTESFVIQIPTQDDLVQEVKVEIPTPQKGLPEGIKGSRVRTRGGIQKVGTRGVKALVPRMAKPVDNNILVISSPGVGKKSNNTPGIRTRAMSKKQEKDKKDIVKPSVTEVIQNVSNEEPQQTELPTEKDSLSEQSKEKPKEDCINDLTEATPQQQTIPKHPRVSFSTPRRTHVRALDFETPDKNMTFRKSMTSPKVYQHQKKEPRALDFIKRGGMFSSPPKEMPKEDEKLQESKSKKGWDSDLRNFMVSKENLDIPTSVGLKRRTGAKKDKSANPKRKTTRKRMPKKLPEKKNSNEELVDQIEKEVRDVIGEEEMALNTSQNSEIGNLIEKKLMEEMEKNDSSSLEILADKQTQSEACKSPVTSEEITNPKEIIEDQVRKDDAEKTSEPQIRNNEDRTNDAEKHDDGTMSEEFNTSTPLKLAMSPVNENSRGQLTPTTKLVMSHLGKINTRYPSVFSPTSQSSLENILIKECSRMETEKNVSNLAQDIEKLSSPKSDSCSNNQTTQNKAPESKKDSSNVADKALTFESVCKNSINLFHTPAKFLSAPVPPGTPVEMTPLTKVLVSETSFAATVLVTPTLPPTPKNSSLVTPQKTDESSIGSINLSGKENDKPEEGIVSQKTNQDKPTNQENTPLESDINVNKPPTLVIDHSKNKSNDCSEKNKVLVEASKDIDIDTKTLPNPVIEKQTCATPKIKLMSPKLNKINEPLVKKKRGKITEQHKSSEGNVSKQTQGVPKLYSDNSFDGRDTEHVIDLENSNHSIQSDTKSSEKRIDGKMDKKQGPRETKKQTSKKKTCIERNKSIKKSPKQNIAKPKKSSVDEEMESEIRHLLKDTKAKLFGPDNSSDSDSSINNDVELDQSNVQLKTARERLQKLVNIRMLDSSSSTSDESSDIDETVVKLNTSEKESKDGEPIKKLEHSIQEEHVECNPMIIKHSEGFFSKQTDGSSSSNKLIESSKVISKEIEESCESFPTLHLSEESNQSLKLDNHLTKSQKARKSPLSGNDLVGKKSSSLLSTASSSKTNERVSVEKTETANDPRKVSDTTSEIGDQTNLNVKPQNDHESHMNERVIHIYSETVKSKLSESEEKIILSRNQAISEYLDSYVYSFTLDVDKSGNYLNKELKSSPIFHLFHLGESQPLASHSKKDDRKIEPPRTDQRIRPRSSTRNRKRNRSASSDEDEKEKRDHNRSYGSYRDVRIRERARDKFFRYKNTFDRRDSFPRKKYRDMRSHHDSRYRDYDHYSPYDKKRSRHSSPEPRRNSKKEERRSLEEKIQSSKHKMCSNVNESFTSSKSGSEGDEKHSDVNRTYSAERSCIGEKERCSTSSQRLVVDDQPSHSRSQSQSHGRTFKLPSAADREDGELSDSSEVKRKCLEGSRSAVISLEAHDSRAKLLNKVDLDRFLSIVHGEEE</sequence>
<feature type="region of interest" description="Disordered" evidence="1">
    <location>
        <begin position="476"/>
        <end position="543"/>
    </location>
</feature>
<proteinExistence type="predicted"/>